<dbReference type="Gene3D" id="2.60.40.10">
    <property type="entry name" value="Immunoglobulins"/>
    <property type="match status" value="1"/>
</dbReference>
<evidence type="ECO:0000313" key="10">
    <source>
        <dbReference type="Proteomes" id="UP000735302"/>
    </source>
</evidence>
<dbReference type="Proteomes" id="UP000735302">
    <property type="component" value="Unassembled WGS sequence"/>
</dbReference>
<keyword evidence="10" id="KW-1185">Reference proteome</keyword>
<keyword evidence="9" id="KW-0378">Hydrolase</keyword>
<feature type="signal peptide" evidence="6">
    <location>
        <begin position="1"/>
        <end position="27"/>
    </location>
</feature>
<feature type="domain" description="Ig-like" evidence="7">
    <location>
        <begin position="202"/>
        <end position="261"/>
    </location>
</feature>
<dbReference type="GO" id="GO:0030198">
    <property type="term" value="P:extracellular matrix organization"/>
    <property type="evidence" value="ECO:0007669"/>
    <property type="project" value="TreeGrafter"/>
</dbReference>
<feature type="compositionally biased region" description="Low complexity" evidence="5">
    <location>
        <begin position="316"/>
        <end position="325"/>
    </location>
</feature>
<dbReference type="PROSITE" id="PS50092">
    <property type="entry name" value="TSP1"/>
    <property type="match status" value="3"/>
</dbReference>
<dbReference type="SUPFAM" id="SSF48726">
    <property type="entry name" value="Immunoglobulin"/>
    <property type="match status" value="1"/>
</dbReference>
<dbReference type="GO" id="GO:0006508">
    <property type="term" value="P:proteolysis"/>
    <property type="evidence" value="ECO:0007669"/>
    <property type="project" value="TreeGrafter"/>
</dbReference>
<dbReference type="SMART" id="SM00408">
    <property type="entry name" value="IGc2"/>
    <property type="match status" value="1"/>
</dbReference>
<dbReference type="InterPro" id="IPR007110">
    <property type="entry name" value="Ig-like_dom"/>
</dbReference>
<evidence type="ECO:0000256" key="6">
    <source>
        <dbReference type="SAM" id="SignalP"/>
    </source>
</evidence>
<evidence type="ECO:0000313" key="9">
    <source>
        <dbReference type="EMBL" id="GFO37948.1"/>
    </source>
</evidence>
<keyword evidence="9" id="KW-0645">Protease</keyword>
<evidence type="ECO:0000256" key="3">
    <source>
        <dbReference type="ARBA" id="ARBA00022729"/>
    </source>
</evidence>
<evidence type="ECO:0000256" key="4">
    <source>
        <dbReference type="ARBA" id="ARBA00022737"/>
    </source>
</evidence>
<dbReference type="GO" id="GO:0004222">
    <property type="term" value="F:metalloendopeptidase activity"/>
    <property type="evidence" value="ECO:0007669"/>
    <property type="project" value="TreeGrafter"/>
</dbReference>
<gene>
    <name evidence="9" type="ORF">PoB_006445300</name>
</gene>
<dbReference type="InterPro" id="IPR013151">
    <property type="entry name" value="Immunoglobulin_dom"/>
</dbReference>
<dbReference type="AlphaFoldDB" id="A0AAV4D1A0"/>
<dbReference type="Pfam" id="PF19030">
    <property type="entry name" value="TSP1_ADAMTS"/>
    <property type="match status" value="4"/>
</dbReference>
<feature type="compositionally biased region" description="Basic residues" evidence="5">
    <location>
        <begin position="328"/>
        <end position="343"/>
    </location>
</feature>
<organism evidence="9 10">
    <name type="scientific">Plakobranchus ocellatus</name>
    <dbReference type="NCBI Taxonomy" id="259542"/>
    <lineage>
        <taxon>Eukaryota</taxon>
        <taxon>Metazoa</taxon>
        <taxon>Spiralia</taxon>
        <taxon>Lophotrochozoa</taxon>
        <taxon>Mollusca</taxon>
        <taxon>Gastropoda</taxon>
        <taxon>Heterobranchia</taxon>
        <taxon>Euthyneura</taxon>
        <taxon>Panpulmonata</taxon>
        <taxon>Sacoglossa</taxon>
        <taxon>Placobranchoidea</taxon>
        <taxon>Plakobranchidae</taxon>
        <taxon>Plakobranchus</taxon>
    </lineage>
</organism>
<comment type="subcellular location">
    <subcellularLocation>
        <location evidence="1">Secreted</location>
    </subcellularLocation>
</comment>
<keyword evidence="2" id="KW-0964">Secreted</keyword>
<dbReference type="InterPro" id="IPR036383">
    <property type="entry name" value="TSP1_rpt_sf"/>
</dbReference>
<dbReference type="InterPro" id="IPR036179">
    <property type="entry name" value="Ig-like_dom_sf"/>
</dbReference>
<sequence>MARICLYIGFQAFPTLIVLAVVATVGAQYEEEESVSWDVSSFGSCTAACGGGVQLREVTCVRYVVLDGRQVKLEAEDTECPEPAPVQLQPCNEHDCTAEWTPQEWSECSKTCGLGTQTREVHCEANWSSHPQLPGGARHQVAITQCGGSKPITSRSCYLTDCPVSEDLADHAIIVKNYTLWQLGRTKKVKADIGGKLNLFPGQTVVLRCHVRHPALRQVLYWSKDSKLLSFNEHLTIREARPDKDAGTYTCTAQDENANITIKFIQENNPESTYFKKWIRKTKRRRKHLELLTSRRLPGRRSTGNRFHRKRDAHTSSSGNNSSQSRQRDHRRKSLRLGGRKGAKTKAKKKLFFGLNFVTGVWSKCNATCNTRGQRSRKVTCSHVTWKYAKVLPEDKCLEAGLVKPETVRTCSYTGRCAVWRPGPWTTCRPQCGRVSYKTRYLVCEWSDTRELAWNTCDRRLKPETSKPCKPKPCSKVCRDKSRSCKRARFLRMCRYSSFRQQCCQSCQAKEQTTEISWRKSNSF</sequence>
<reference evidence="9 10" key="1">
    <citation type="journal article" date="2021" name="Elife">
        <title>Chloroplast acquisition without the gene transfer in kleptoplastic sea slugs, Plakobranchus ocellatus.</title>
        <authorList>
            <person name="Maeda T."/>
            <person name="Takahashi S."/>
            <person name="Yoshida T."/>
            <person name="Shimamura S."/>
            <person name="Takaki Y."/>
            <person name="Nagai Y."/>
            <person name="Toyoda A."/>
            <person name="Suzuki Y."/>
            <person name="Arimoto A."/>
            <person name="Ishii H."/>
            <person name="Satoh N."/>
            <person name="Nishiyama T."/>
            <person name="Hasebe M."/>
            <person name="Maruyama T."/>
            <person name="Minagawa J."/>
            <person name="Obokata J."/>
            <person name="Shigenobu S."/>
        </authorList>
    </citation>
    <scope>NUCLEOTIDE SEQUENCE [LARGE SCALE GENOMIC DNA]</scope>
</reference>
<evidence type="ECO:0000256" key="1">
    <source>
        <dbReference type="ARBA" id="ARBA00004613"/>
    </source>
</evidence>
<evidence type="ECO:0000259" key="8">
    <source>
        <dbReference type="PROSITE" id="PS50900"/>
    </source>
</evidence>
<dbReference type="PANTHER" id="PTHR13723:SF281">
    <property type="entry name" value="PAPILIN"/>
    <property type="match status" value="1"/>
</dbReference>
<dbReference type="Pfam" id="PF00047">
    <property type="entry name" value="ig"/>
    <property type="match status" value="1"/>
</dbReference>
<dbReference type="InterPro" id="IPR003598">
    <property type="entry name" value="Ig_sub2"/>
</dbReference>
<proteinExistence type="predicted"/>
<dbReference type="GO" id="GO:0005576">
    <property type="term" value="C:extracellular region"/>
    <property type="evidence" value="ECO:0007669"/>
    <property type="project" value="UniProtKB-SubCell"/>
</dbReference>
<dbReference type="InterPro" id="IPR050439">
    <property type="entry name" value="ADAMTS_ADAMTS-like"/>
</dbReference>
<evidence type="ECO:0000259" key="7">
    <source>
        <dbReference type="PROSITE" id="PS50835"/>
    </source>
</evidence>
<feature type="chain" id="PRO_5044022469" evidence="6">
    <location>
        <begin position="28"/>
        <end position="524"/>
    </location>
</feature>
<dbReference type="GO" id="GO:0031012">
    <property type="term" value="C:extracellular matrix"/>
    <property type="evidence" value="ECO:0007669"/>
    <property type="project" value="TreeGrafter"/>
</dbReference>
<feature type="region of interest" description="Disordered" evidence="5">
    <location>
        <begin position="289"/>
        <end position="343"/>
    </location>
</feature>
<keyword evidence="4" id="KW-0677">Repeat</keyword>
<dbReference type="InterPro" id="IPR003599">
    <property type="entry name" value="Ig_sub"/>
</dbReference>
<comment type="caution">
    <text evidence="9">The sequence shown here is derived from an EMBL/GenBank/DDBJ whole genome shotgun (WGS) entry which is preliminary data.</text>
</comment>
<dbReference type="InterPro" id="IPR000884">
    <property type="entry name" value="TSP1_rpt"/>
</dbReference>
<keyword evidence="3 6" id="KW-0732">Signal</keyword>
<dbReference type="SMART" id="SM00409">
    <property type="entry name" value="IG"/>
    <property type="match status" value="1"/>
</dbReference>
<dbReference type="InterPro" id="IPR013783">
    <property type="entry name" value="Ig-like_fold"/>
</dbReference>
<dbReference type="PROSITE" id="PS50900">
    <property type="entry name" value="PLAC"/>
    <property type="match status" value="1"/>
</dbReference>
<dbReference type="Gene3D" id="2.20.100.10">
    <property type="entry name" value="Thrombospondin type-1 (TSP1) repeat"/>
    <property type="match status" value="2"/>
</dbReference>
<evidence type="ECO:0000256" key="2">
    <source>
        <dbReference type="ARBA" id="ARBA00022525"/>
    </source>
</evidence>
<dbReference type="InterPro" id="IPR010909">
    <property type="entry name" value="PLAC"/>
</dbReference>
<dbReference type="EMBL" id="BLXT01007308">
    <property type="protein sequence ID" value="GFO37948.1"/>
    <property type="molecule type" value="Genomic_DNA"/>
</dbReference>
<dbReference type="SMART" id="SM00209">
    <property type="entry name" value="TSP1"/>
    <property type="match status" value="2"/>
</dbReference>
<protein>
    <submittedName>
        <fullName evidence="9">A disintegrin and metalloproteinase with thrombospondin motifs 3</fullName>
    </submittedName>
</protein>
<dbReference type="PANTHER" id="PTHR13723">
    <property type="entry name" value="ADAMTS A DISINTEGRIN AND METALLOPROTEASE WITH THROMBOSPONDIN MOTIFS PROTEASE"/>
    <property type="match status" value="1"/>
</dbReference>
<keyword evidence="9" id="KW-0482">Metalloprotease</keyword>
<dbReference type="SUPFAM" id="SSF82895">
    <property type="entry name" value="TSP-1 type 1 repeat"/>
    <property type="match status" value="3"/>
</dbReference>
<feature type="domain" description="PLAC" evidence="8">
    <location>
        <begin position="474"/>
        <end position="511"/>
    </location>
</feature>
<name>A0AAV4D1A0_9GAST</name>
<evidence type="ECO:0000256" key="5">
    <source>
        <dbReference type="SAM" id="MobiDB-lite"/>
    </source>
</evidence>
<dbReference type="PROSITE" id="PS50835">
    <property type="entry name" value="IG_LIKE"/>
    <property type="match status" value="1"/>
</dbReference>
<accession>A0AAV4D1A0</accession>